<feature type="domain" description="Histidine kinase" evidence="9">
    <location>
        <begin position="246"/>
        <end position="456"/>
    </location>
</feature>
<dbReference type="SUPFAM" id="SSF55785">
    <property type="entry name" value="PYP-like sensor domain (PAS domain)"/>
    <property type="match status" value="1"/>
</dbReference>
<dbReference type="GO" id="GO:0005524">
    <property type="term" value="F:ATP binding"/>
    <property type="evidence" value="ECO:0007669"/>
    <property type="project" value="UniProtKB-KW"/>
</dbReference>
<dbReference type="GO" id="GO:0000155">
    <property type="term" value="F:phosphorelay sensor kinase activity"/>
    <property type="evidence" value="ECO:0007669"/>
    <property type="project" value="InterPro"/>
</dbReference>
<evidence type="ECO:0000259" key="10">
    <source>
        <dbReference type="PROSITE" id="PS50112"/>
    </source>
</evidence>
<keyword evidence="5" id="KW-0547">Nucleotide-binding</keyword>
<dbReference type="AlphaFoldDB" id="A0A8J4M4Q2"/>
<gene>
    <name evidence="11" type="ORF">XYCOK13_37650</name>
</gene>
<reference evidence="11" key="1">
    <citation type="submission" date="2021-04" db="EMBL/GenBank/DDBJ databases">
        <title>Draft genome sequence of Xylanibacillus composti strain K13.</title>
        <authorList>
            <person name="Uke A."/>
            <person name="Chhe C."/>
            <person name="Baramee S."/>
            <person name="Kosugi A."/>
        </authorList>
    </citation>
    <scope>NUCLEOTIDE SEQUENCE</scope>
    <source>
        <strain evidence="11">K13</strain>
    </source>
</reference>
<dbReference type="Proteomes" id="UP000677918">
    <property type="component" value="Unassembled WGS sequence"/>
</dbReference>
<feature type="domain" description="PAS" evidence="10">
    <location>
        <begin position="111"/>
        <end position="182"/>
    </location>
</feature>
<evidence type="ECO:0000313" key="11">
    <source>
        <dbReference type="EMBL" id="GIQ70941.1"/>
    </source>
</evidence>
<evidence type="ECO:0000256" key="4">
    <source>
        <dbReference type="ARBA" id="ARBA00022679"/>
    </source>
</evidence>
<keyword evidence="6" id="KW-0418">Kinase</keyword>
<protein>
    <recommendedName>
        <fullName evidence="2">histidine kinase</fullName>
        <ecNumber evidence="2">2.7.13.3</ecNumber>
    </recommendedName>
</protein>
<dbReference type="PANTHER" id="PTHR43065:SF10">
    <property type="entry name" value="PEROXIDE STRESS-ACTIVATED HISTIDINE KINASE MAK3"/>
    <property type="match status" value="1"/>
</dbReference>
<dbReference type="CDD" id="cd00082">
    <property type="entry name" value="HisKA"/>
    <property type="match status" value="1"/>
</dbReference>
<keyword evidence="12" id="KW-1185">Reference proteome</keyword>
<dbReference type="Gene3D" id="3.30.565.10">
    <property type="entry name" value="Histidine kinase-like ATPase, C-terminal domain"/>
    <property type="match status" value="1"/>
</dbReference>
<evidence type="ECO:0000256" key="7">
    <source>
        <dbReference type="ARBA" id="ARBA00022840"/>
    </source>
</evidence>
<dbReference type="PRINTS" id="PR00344">
    <property type="entry name" value="BCTRLSENSOR"/>
</dbReference>
<comment type="caution">
    <text evidence="11">The sequence shown here is derived from an EMBL/GenBank/DDBJ whole genome shotgun (WGS) entry which is preliminary data.</text>
</comment>
<comment type="catalytic activity">
    <reaction evidence="1">
        <text>ATP + protein L-histidine = ADP + protein N-phospho-L-histidine.</text>
        <dbReference type="EC" id="2.7.13.3"/>
    </reaction>
</comment>
<evidence type="ECO:0000256" key="2">
    <source>
        <dbReference type="ARBA" id="ARBA00012438"/>
    </source>
</evidence>
<dbReference type="Gene3D" id="1.10.287.130">
    <property type="match status" value="1"/>
</dbReference>
<dbReference type="InterPro" id="IPR003594">
    <property type="entry name" value="HATPase_dom"/>
</dbReference>
<dbReference type="Pfam" id="PF02518">
    <property type="entry name" value="HATPase_c"/>
    <property type="match status" value="1"/>
</dbReference>
<evidence type="ECO:0000256" key="8">
    <source>
        <dbReference type="ARBA" id="ARBA00023012"/>
    </source>
</evidence>
<dbReference type="InterPro" id="IPR000014">
    <property type="entry name" value="PAS"/>
</dbReference>
<keyword evidence="8" id="KW-0902">Two-component regulatory system</keyword>
<dbReference type="InterPro" id="IPR036097">
    <property type="entry name" value="HisK_dim/P_sf"/>
</dbReference>
<dbReference type="InterPro" id="IPR036890">
    <property type="entry name" value="HATPase_C_sf"/>
</dbReference>
<dbReference type="RefSeq" id="WP_244865262.1">
    <property type="nucleotide sequence ID" value="NZ_BOVK01000064.1"/>
</dbReference>
<dbReference type="PANTHER" id="PTHR43065">
    <property type="entry name" value="SENSOR HISTIDINE KINASE"/>
    <property type="match status" value="1"/>
</dbReference>
<dbReference type="Pfam" id="PF00512">
    <property type="entry name" value="HisKA"/>
    <property type="match status" value="1"/>
</dbReference>
<dbReference type="PROSITE" id="PS50112">
    <property type="entry name" value="PAS"/>
    <property type="match status" value="1"/>
</dbReference>
<dbReference type="Gene3D" id="3.30.450.20">
    <property type="entry name" value="PAS domain"/>
    <property type="match status" value="1"/>
</dbReference>
<dbReference type="InterPro" id="IPR005467">
    <property type="entry name" value="His_kinase_dom"/>
</dbReference>
<dbReference type="SUPFAM" id="SSF55874">
    <property type="entry name" value="ATPase domain of HSP90 chaperone/DNA topoisomerase II/histidine kinase"/>
    <property type="match status" value="1"/>
</dbReference>
<dbReference type="PROSITE" id="PS50109">
    <property type="entry name" value="HIS_KIN"/>
    <property type="match status" value="1"/>
</dbReference>
<evidence type="ECO:0000256" key="3">
    <source>
        <dbReference type="ARBA" id="ARBA00022553"/>
    </source>
</evidence>
<keyword evidence="3" id="KW-0597">Phosphoprotein</keyword>
<dbReference type="Pfam" id="PF12860">
    <property type="entry name" value="PAS_7"/>
    <property type="match status" value="1"/>
</dbReference>
<dbReference type="Pfam" id="PF08673">
    <property type="entry name" value="RsbU_N"/>
    <property type="match status" value="1"/>
</dbReference>
<dbReference type="InterPro" id="IPR004358">
    <property type="entry name" value="Sig_transdc_His_kin-like_C"/>
</dbReference>
<dbReference type="SMART" id="SM00388">
    <property type="entry name" value="HisKA"/>
    <property type="match status" value="1"/>
</dbReference>
<evidence type="ECO:0000259" key="9">
    <source>
        <dbReference type="PROSITE" id="PS50109"/>
    </source>
</evidence>
<evidence type="ECO:0000256" key="6">
    <source>
        <dbReference type="ARBA" id="ARBA00022777"/>
    </source>
</evidence>
<name>A0A8J4M4Q2_9BACL</name>
<keyword evidence="7" id="KW-0067">ATP-binding</keyword>
<dbReference type="EMBL" id="BOVK01000064">
    <property type="protein sequence ID" value="GIQ70941.1"/>
    <property type="molecule type" value="Genomic_DNA"/>
</dbReference>
<evidence type="ECO:0000256" key="1">
    <source>
        <dbReference type="ARBA" id="ARBA00000085"/>
    </source>
</evidence>
<proteinExistence type="predicted"/>
<dbReference type="InterPro" id="IPR035965">
    <property type="entry name" value="PAS-like_dom_sf"/>
</dbReference>
<dbReference type="SMART" id="SM00387">
    <property type="entry name" value="HATPase_c"/>
    <property type="match status" value="1"/>
</dbReference>
<dbReference type="Gene3D" id="1.10.1240.30">
    <property type="entry name" value="KaiA/RbsU domain"/>
    <property type="match status" value="1"/>
</dbReference>
<organism evidence="11 12">
    <name type="scientific">Xylanibacillus composti</name>
    <dbReference type="NCBI Taxonomy" id="1572762"/>
    <lineage>
        <taxon>Bacteria</taxon>
        <taxon>Bacillati</taxon>
        <taxon>Bacillota</taxon>
        <taxon>Bacilli</taxon>
        <taxon>Bacillales</taxon>
        <taxon>Paenibacillaceae</taxon>
        <taxon>Xylanibacillus</taxon>
    </lineage>
</organism>
<dbReference type="EC" id="2.7.13.3" evidence="2"/>
<sequence>MHDIQREYLMQLSAYMQNENESYLDSAAQLGKQLQGMKPEEMLSLHVECMKIIIANSDPAEAVHLYPVSFVFLMEAMVSYRMAPVDNNEQQKMFEEMRRLIFKSQHSVQSVKNKYENIMQHMDSGIAIFDRNGYLSFVNIEMSKLLKIPRRLLVGCNLKSLLLHPGLKRSTRKMILDVYKHMWHNRLPFHEIMSPEGAHLLVSATYGEELNGDMLISVKDVTEFKRIEQTAYQNDKLAMLGKISAAIAHEIRNPLTSIRGFIQLLHKDLVKLNKQQYGDIILSEIDRANNIIHEFLNSSKPTSPVKQDVTVNSLLREIVLLSESEAMLKGCILENVPSRHDLHLWVDVKQIKQVLLNIVKNALDAISYNIGKPGKIKIQSRASDQAAIISIKDNGPGMDQKTLAKLFEPFFTTKESGTGLGLSVCYRIIRNHGGAIHVTSSLGEGTEFIIKLPMKESAPIQEKHRKVFVQ</sequence>
<dbReference type="SUPFAM" id="SSF47384">
    <property type="entry name" value="Homodimeric domain of signal transducing histidine kinase"/>
    <property type="match status" value="1"/>
</dbReference>
<evidence type="ECO:0000256" key="5">
    <source>
        <dbReference type="ARBA" id="ARBA00022741"/>
    </source>
</evidence>
<evidence type="ECO:0000313" key="12">
    <source>
        <dbReference type="Proteomes" id="UP000677918"/>
    </source>
</evidence>
<keyword evidence="4" id="KW-0808">Transferase</keyword>
<accession>A0A8J4M4Q2</accession>
<dbReference type="InterPro" id="IPR017944">
    <property type="entry name" value="KaiA/RbsU_helical_domain_sf"/>
</dbReference>
<dbReference type="InterPro" id="IPR014787">
    <property type="entry name" value="PSer_Pase_RsbU_N"/>
</dbReference>
<dbReference type="InterPro" id="IPR003661">
    <property type="entry name" value="HisK_dim/P_dom"/>
</dbReference>